<organism evidence="1 2">
    <name type="scientific">Mycoplasmopsis bovigenitalium</name>
    <dbReference type="NCBI Taxonomy" id="2112"/>
    <lineage>
        <taxon>Bacteria</taxon>
        <taxon>Bacillati</taxon>
        <taxon>Mycoplasmatota</taxon>
        <taxon>Mycoplasmoidales</taxon>
        <taxon>Metamycoplasmataceae</taxon>
        <taxon>Mycoplasmopsis</taxon>
    </lineage>
</organism>
<dbReference type="Proteomes" id="UP000290942">
    <property type="component" value="Chromosome"/>
</dbReference>
<dbReference type="RefSeq" id="WP_129687684.1">
    <property type="nucleotide sequence ID" value="NZ_LR214970.1"/>
</dbReference>
<evidence type="ECO:0000313" key="1">
    <source>
        <dbReference type="EMBL" id="VEU60784.1"/>
    </source>
</evidence>
<dbReference type="NCBIfam" id="NF045836">
    <property type="entry name" value="MMB_0454_fam"/>
    <property type="match status" value="1"/>
</dbReference>
<proteinExistence type="predicted"/>
<dbReference type="InterPro" id="IPR054781">
    <property type="entry name" value="Asp23-rel"/>
</dbReference>
<protein>
    <submittedName>
        <fullName evidence="1">Uncharacterized protein</fullName>
    </submittedName>
</protein>
<reference evidence="1 2" key="1">
    <citation type="submission" date="2019-01" db="EMBL/GenBank/DDBJ databases">
        <authorList>
            <consortium name="Pathogen Informatics"/>
        </authorList>
    </citation>
    <scope>NUCLEOTIDE SEQUENCE [LARGE SCALE GENOMIC DNA]</scope>
    <source>
        <strain evidence="1 2">NCTC10122</strain>
    </source>
</reference>
<name>A0A449A986_9BACT</name>
<gene>
    <name evidence="1" type="ORF">NCTC10122_00386</name>
</gene>
<sequence length="100" mass="11312">MVGITVSSDYNQSYTVSGDAICQLISQCASDTNFLKLDAEPKIIYNKDYSNASFIIDVKVKKNKNIAEIIENFATEFETRFKSLIDIKPHDIRVCYVGSY</sequence>
<evidence type="ECO:0000313" key="2">
    <source>
        <dbReference type="Proteomes" id="UP000290942"/>
    </source>
</evidence>
<accession>A0A449A986</accession>
<dbReference type="EMBL" id="LR214970">
    <property type="protein sequence ID" value="VEU60784.1"/>
    <property type="molecule type" value="Genomic_DNA"/>
</dbReference>
<dbReference type="AlphaFoldDB" id="A0A449A986"/>